<dbReference type="Pfam" id="PF09687">
    <property type="entry name" value="PRESAN"/>
    <property type="match status" value="1"/>
</dbReference>
<evidence type="ECO:0000259" key="2">
    <source>
        <dbReference type="Pfam" id="PF09687"/>
    </source>
</evidence>
<dbReference type="Gene3D" id="6.10.280.180">
    <property type="entry name" value="Plasmodium RESA, N-terminal helical domain"/>
    <property type="match status" value="1"/>
</dbReference>
<feature type="region of interest" description="Disordered" evidence="1">
    <location>
        <begin position="92"/>
        <end position="116"/>
    </location>
</feature>
<dbReference type="VEuPathDB" id="PlasmoDB:PGSY75_0936900"/>
<dbReference type="AlphaFoldDB" id="A0A151LME0"/>
<proteinExistence type="predicted"/>
<dbReference type="RefSeq" id="XP_018642111.1">
    <property type="nucleotide sequence ID" value="XM_018785770.1"/>
</dbReference>
<reference evidence="3 4" key="1">
    <citation type="journal article" date="2016" name="Nat. Commun.">
        <title>Genomes of cryptic chimpanzee Plasmodium species reveal key evolutionary events leading to human malaria.</title>
        <authorList>
            <person name="Sundararaman S.A."/>
            <person name="Plenderleith L.J."/>
            <person name="Liu W."/>
            <person name="Loy D.E."/>
            <person name="Learn G.H."/>
            <person name="Li Y."/>
            <person name="Shaw K.S."/>
            <person name="Ayouba A."/>
            <person name="Peeters M."/>
            <person name="Speede S."/>
            <person name="Shaw G.M."/>
            <person name="Bushman F.D."/>
            <person name="Brisson D."/>
            <person name="Rayner J.C."/>
            <person name="Sharp P.M."/>
            <person name="Hahn B.H."/>
        </authorList>
    </citation>
    <scope>NUCLEOTIDE SEQUENCE [LARGE SCALE GENOMIC DNA]</scope>
    <source>
        <strain evidence="3 4">SY75</strain>
    </source>
</reference>
<organism evidence="3 4">
    <name type="scientific">Plasmodium gaboni</name>
    <dbReference type="NCBI Taxonomy" id="647221"/>
    <lineage>
        <taxon>Eukaryota</taxon>
        <taxon>Sar</taxon>
        <taxon>Alveolata</taxon>
        <taxon>Apicomplexa</taxon>
        <taxon>Aconoidasida</taxon>
        <taxon>Haemosporida</taxon>
        <taxon>Plasmodiidae</taxon>
        <taxon>Plasmodium</taxon>
        <taxon>Plasmodium (Laverania)</taxon>
    </lineage>
</organism>
<gene>
    <name evidence="3" type="ORF">PGSY75_0936900</name>
</gene>
<protein>
    <submittedName>
        <fullName evidence="3">Exported protein (PHISTb)</fullName>
    </submittedName>
</protein>
<dbReference type="PANTHER" id="PTHR36193:SF23">
    <property type="entry name" value="PHISTB DOMAIN-CONTAINING RESA-LIKE PROTEIN 1"/>
    <property type="match status" value="1"/>
</dbReference>
<feature type="compositionally biased region" description="Basic and acidic residues" evidence="1">
    <location>
        <begin position="92"/>
        <end position="105"/>
    </location>
</feature>
<accession>A0A151LME0</accession>
<dbReference type="InterPro" id="IPR019111">
    <property type="entry name" value="PRESA_N"/>
</dbReference>
<feature type="compositionally biased region" description="Polar residues" evidence="1">
    <location>
        <begin position="106"/>
        <end position="115"/>
    </location>
</feature>
<evidence type="ECO:0000256" key="1">
    <source>
        <dbReference type="SAM" id="MobiDB-lite"/>
    </source>
</evidence>
<feature type="domain" description="Plasmodium RESA N-terminal" evidence="2">
    <location>
        <begin position="228"/>
        <end position="348"/>
    </location>
</feature>
<dbReference type="EMBL" id="LVLB01000010">
    <property type="protein sequence ID" value="KYO00344.1"/>
    <property type="molecule type" value="Genomic_DNA"/>
</dbReference>
<dbReference type="KEGG" id="pgab:PGSY75_0936900"/>
<dbReference type="GeneID" id="29776377"/>
<dbReference type="InterPro" id="IPR044885">
    <property type="entry name" value="PRESA_N_sf"/>
</dbReference>
<evidence type="ECO:0000313" key="3">
    <source>
        <dbReference type="EMBL" id="KYO00344.1"/>
    </source>
</evidence>
<dbReference type="Proteomes" id="UP000076004">
    <property type="component" value="Chromosome 9"/>
</dbReference>
<evidence type="ECO:0000313" key="4">
    <source>
        <dbReference type="Proteomes" id="UP000076004"/>
    </source>
</evidence>
<sequence length="364" mass="42600">MRFYNKFNVNPTKGLLDSNNVQSKYCTIYSFDDEENNMKRKNQFSSFGNLCLKLSILAVIIIVNVCCSFESNGISNVNLIKNEYSRILSETEKSEKLTGENKNGNDGETEVSTFDGSDGMGHNYDNNIWSAFNEVFGKRELPPKKPKKPHPLKNKWESLDCQSKYDGSSVCNLISAIKSTFGGVDEHLFQTCPDIFDNLLKRSTWDLLELDFYETELSSYLTVPHDLTLNEKILTLNSVFNNVEDLSNLWSDIMKHEEQKFNFLRYRLYNYYYGLKNRSRVSREYSEKIWNECEKTLKSLHENHERSIFDLFHKWINGRTHELSEFKVLVVAGRYSWRSLLKTGERECKKFMDKHYNGKIVLRV</sequence>
<comment type="caution">
    <text evidence="3">The sequence shown here is derived from an EMBL/GenBank/DDBJ whole genome shotgun (WGS) entry which is preliminary data.</text>
</comment>
<name>A0A151LME0_9APIC</name>
<dbReference type="PANTHER" id="PTHR36193">
    <property type="entry name" value="PHISTB DOMAIN-CONTAINING RESA-LIKE PROTEIN 1"/>
    <property type="match status" value="1"/>
</dbReference>